<keyword evidence="3" id="KW-1185">Reference proteome</keyword>
<reference evidence="2" key="1">
    <citation type="submission" date="2023-03" db="EMBL/GenBank/DDBJ databases">
        <title>Massive genome expansion in bonnet fungi (Mycena s.s.) driven by repeated elements and novel gene families across ecological guilds.</title>
        <authorList>
            <consortium name="Lawrence Berkeley National Laboratory"/>
            <person name="Harder C.B."/>
            <person name="Miyauchi S."/>
            <person name="Viragh M."/>
            <person name="Kuo A."/>
            <person name="Thoen E."/>
            <person name="Andreopoulos B."/>
            <person name="Lu D."/>
            <person name="Skrede I."/>
            <person name="Drula E."/>
            <person name="Henrissat B."/>
            <person name="Morin E."/>
            <person name="Kohler A."/>
            <person name="Barry K."/>
            <person name="LaButti K."/>
            <person name="Morin E."/>
            <person name="Salamov A."/>
            <person name="Lipzen A."/>
            <person name="Mereny Z."/>
            <person name="Hegedus B."/>
            <person name="Baldrian P."/>
            <person name="Stursova M."/>
            <person name="Weitz H."/>
            <person name="Taylor A."/>
            <person name="Grigoriev I.V."/>
            <person name="Nagy L.G."/>
            <person name="Martin F."/>
            <person name="Kauserud H."/>
        </authorList>
    </citation>
    <scope>NUCLEOTIDE SEQUENCE</scope>
    <source>
        <strain evidence="2">9284</strain>
    </source>
</reference>
<feature type="compositionally biased region" description="Low complexity" evidence="1">
    <location>
        <begin position="90"/>
        <end position="113"/>
    </location>
</feature>
<feature type="compositionally biased region" description="Basic residues" evidence="1">
    <location>
        <begin position="164"/>
        <end position="176"/>
    </location>
</feature>
<name>A0AAD7FTB2_9AGAR</name>
<organism evidence="2 3">
    <name type="scientific">Roridomyces roridus</name>
    <dbReference type="NCBI Taxonomy" id="1738132"/>
    <lineage>
        <taxon>Eukaryota</taxon>
        <taxon>Fungi</taxon>
        <taxon>Dikarya</taxon>
        <taxon>Basidiomycota</taxon>
        <taxon>Agaricomycotina</taxon>
        <taxon>Agaricomycetes</taxon>
        <taxon>Agaricomycetidae</taxon>
        <taxon>Agaricales</taxon>
        <taxon>Marasmiineae</taxon>
        <taxon>Mycenaceae</taxon>
        <taxon>Roridomyces</taxon>
    </lineage>
</organism>
<proteinExistence type="predicted"/>
<sequence length="391" mass="42174">MPSSPNAPPGPNPSIVNASNILPSVNVLFDEVSHRERSNSQSSPVPRPHISAWSGFPGPERDLLGRGSPGGGQAPLTPLQMGPRSPPQVPTQVRAPAPRPVAEAPRQAAPAHPYSSAPTFQVQLPQNRPVIPSRMGGRYAQTPCHPNGQPHAPGLVPNAPYHPPGHHAAHAARKTRPPGSGSRVPRGSAPINGETSQEAAARIFQELLQTFPHSDCPQCVHDVHIESRRQVAGSHGAAFAAYAHGSKPQIPTALPTVEGLINIPFTPKPARNQTLFGVSLAEILDFRDVLDDPRERVLPPNTEKIYLTIEHPGYPSIVKVLTGNCPHRPISRFNLAYNVAEAFYTYFTVNPFNQAAVPPGVPAIRAVTQLRLINLYTTDNINFRAHLAYVF</sequence>
<feature type="region of interest" description="Disordered" evidence="1">
    <location>
        <begin position="32"/>
        <end position="196"/>
    </location>
</feature>
<comment type="caution">
    <text evidence="2">The sequence shown here is derived from an EMBL/GenBank/DDBJ whole genome shotgun (WGS) entry which is preliminary data.</text>
</comment>
<gene>
    <name evidence="2" type="ORF">FB45DRAFT_907503</name>
</gene>
<feature type="compositionally biased region" description="Polar residues" evidence="1">
    <location>
        <begin position="116"/>
        <end position="126"/>
    </location>
</feature>
<evidence type="ECO:0000313" key="3">
    <source>
        <dbReference type="Proteomes" id="UP001221142"/>
    </source>
</evidence>
<evidence type="ECO:0000313" key="2">
    <source>
        <dbReference type="EMBL" id="KAJ7636854.1"/>
    </source>
</evidence>
<accession>A0AAD7FTB2</accession>
<evidence type="ECO:0000256" key="1">
    <source>
        <dbReference type="SAM" id="MobiDB-lite"/>
    </source>
</evidence>
<dbReference type="EMBL" id="JARKIF010000006">
    <property type="protein sequence ID" value="KAJ7636854.1"/>
    <property type="molecule type" value="Genomic_DNA"/>
</dbReference>
<dbReference type="Proteomes" id="UP001221142">
    <property type="component" value="Unassembled WGS sequence"/>
</dbReference>
<dbReference type="AlphaFoldDB" id="A0AAD7FTB2"/>
<protein>
    <submittedName>
        <fullName evidence="2">Uncharacterized protein</fullName>
    </submittedName>
</protein>